<gene>
    <name evidence="1" type="ORF">IHE45_15G066700</name>
</gene>
<name>A0ACB7ULT6_DIOAL</name>
<reference evidence="2" key="1">
    <citation type="journal article" date="2022" name="Nat. Commun.">
        <title>Chromosome evolution and the genetic basis of agronomically important traits in greater yam.</title>
        <authorList>
            <person name="Bredeson J.V."/>
            <person name="Lyons J.B."/>
            <person name="Oniyinde I.O."/>
            <person name="Okereke N.R."/>
            <person name="Kolade O."/>
            <person name="Nnabue I."/>
            <person name="Nwadili C.O."/>
            <person name="Hribova E."/>
            <person name="Parker M."/>
            <person name="Nwogha J."/>
            <person name="Shu S."/>
            <person name="Carlson J."/>
            <person name="Kariba R."/>
            <person name="Muthemba S."/>
            <person name="Knop K."/>
            <person name="Barton G.J."/>
            <person name="Sherwood A.V."/>
            <person name="Lopez-Montes A."/>
            <person name="Asiedu R."/>
            <person name="Jamnadass R."/>
            <person name="Muchugi A."/>
            <person name="Goodstein D."/>
            <person name="Egesi C.N."/>
            <person name="Featherston J."/>
            <person name="Asfaw A."/>
            <person name="Simpson G.G."/>
            <person name="Dolezel J."/>
            <person name="Hendre P.S."/>
            <person name="Van Deynze A."/>
            <person name="Kumar P.L."/>
            <person name="Obidiegwu J.E."/>
            <person name="Bhattacharjee R."/>
            <person name="Rokhsar D.S."/>
        </authorList>
    </citation>
    <scope>NUCLEOTIDE SEQUENCE [LARGE SCALE GENOMIC DNA]</scope>
    <source>
        <strain evidence="2">cv. TDa95/00328</strain>
    </source>
</reference>
<dbReference type="EMBL" id="CM037025">
    <property type="protein sequence ID" value="KAH7661472.1"/>
    <property type="molecule type" value="Genomic_DNA"/>
</dbReference>
<proteinExistence type="predicted"/>
<dbReference type="Proteomes" id="UP000827976">
    <property type="component" value="Chromosome 15"/>
</dbReference>
<evidence type="ECO:0000313" key="2">
    <source>
        <dbReference type="Proteomes" id="UP000827976"/>
    </source>
</evidence>
<comment type="caution">
    <text evidence="1">The sequence shown here is derived from an EMBL/GenBank/DDBJ whole genome shotgun (WGS) entry which is preliminary data.</text>
</comment>
<accession>A0ACB7ULT6</accession>
<organism evidence="1 2">
    <name type="scientific">Dioscorea alata</name>
    <name type="common">Purple yam</name>
    <dbReference type="NCBI Taxonomy" id="55571"/>
    <lineage>
        <taxon>Eukaryota</taxon>
        <taxon>Viridiplantae</taxon>
        <taxon>Streptophyta</taxon>
        <taxon>Embryophyta</taxon>
        <taxon>Tracheophyta</taxon>
        <taxon>Spermatophyta</taxon>
        <taxon>Magnoliopsida</taxon>
        <taxon>Liliopsida</taxon>
        <taxon>Dioscoreales</taxon>
        <taxon>Dioscoreaceae</taxon>
        <taxon>Dioscorea</taxon>
    </lineage>
</organism>
<keyword evidence="2" id="KW-1185">Reference proteome</keyword>
<protein>
    <submittedName>
        <fullName evidence="1">Uncharacterized protein</fullName>
    </submittedName>
</protein>
<evidence type="ECO:0000313" key="1">
    <source>
        <dbReference type="EMBL" id="KAH7661472.1"/>
    </source>
</evidence>
<sequence length="66" mass="7678">MALLYMRRLFIMLHGVSSCFFVKSNLVNCSKTSMSLPVVSPRDHCFILSCIRLCFLYYDHLARISE</sequence>